<evidence type="ECO:0000259" key="7">
    <source>
        <dbReference type="SMART" id="SM00813"/>
    </source>
</evidence>
<evidence type="ECO:0000313" key="9">
    <source>
        <dbReference type="Proteomes" id="UP000006558"/>
    </source>
</evidence>
<dbReference type="EMBL" id="CP000702">
    <property type="protein sequence ID" value="ABQ46653.1"/>
    <property type="molecule type" value="Genomic_DNA"/>
</dbReference>
<feature type="domain" description="Alpha-L-arabinofuranosidase C-terminal" evidence="7">
    <location>
        <begin position="451"/>
        <end position="635"/>
    </location>
</feature>
<evidence type="ECO:0000256" key="6">
    <source>
        <dbReference type="ARBA" id="ARBA00023180"/>
    </source>
</evidence>
<evidence type="ECO:0000313" key="8">
    <source>
        <dbReference type="EMBL" id="ABQ46653.1"/>
    </source>
</evidence>
<dbReference type="BRENDA" id="3.2.1.55">
    <property type="organism ID" value="11620"/>
</dbReference>
<dbReference type="InterPro" id="IPR055235">
    <property type="entry name" value="ASD1_cat"/>
</dbReference>
<evidence type="ECO:0000256" key="5">
    <source>
        <dbReference type="ARBA" id="ARBA00022801"/>
    </source>
</evidence>
<keyword evidence="4" id="KW-0732">Signal</keyword>
<proteinExistence type="inferred from homology"/>
<dbReference type="Gene3D" id="2.60.40.1180">
    <property type="entry name" value="Golgi alpha-mannosidase II"/>
    <property type="match status" value="1"/>
</dbReference>
<protein>
    <recommendedName>
        <fullName evidence="3">non-reducing end alpha-L-arabinofuranosidase</fullName>
        <ecNumber evidence="3">3.2.1.55</ecNumber>
    </recommendedName>
</protein>
<evidence type="ECO:0000256" key="3">
    <source>
        <dbReference type="ARBA" id="ARBA00012670"/>
    </source>
</evidence>
<gene>
    <name evidence="8" type="ordered locus">Tpet_0633</name>
</gene>
<dbReference type="SMART" id="SM00813">
    <property type="entry name" value="Alpha-L-AF_C"/>
    <property type="match status" value="1"/>
</dbReference>
<dbReference type="InterPro" id="IPR051563">
    <property type="entry name" value="Glycosyl_Hydrolase_51"/>
</dbReference>
<evidence type="ECO:0000256" key="1">
    <source>
        <dbReference type="ARBA" id="ARBA00001462"/>
    </source>
</evidence>
<dbReference type="Proteomes" id="UP000006558">
    <property type="component" value="Chromosome"/>
</dbReference>
<keyword evidence="6" id="KW-0325">Glycoprotein</keyword>
<dbReference type="Gene3D" id="2.60.120.260">
    <property type="entry name" value="Galactose-binding domain-like"/>
    <property type="match status" value="1"/>
</dbReference>
<evidence type="ECO:0000256" key="4">
    <source>
        <dbReference type="ARBA" id="ARBA00022729"/>
    </source>
</evidence>
<dbReference type="InterPro" id="IPR010720">
    <property type="entry name" value="Alpha-L-AF_C"/>
</dbReference>
<dbReference type="PANTHER" id="PTHR31776:SF0">
    <property type="entry name" value="ALPHA-L-ARABINOFURANOSIDASE 1"/>
    <property type="match status" value="1"/>
</dbReference>
<dbReference type="Gene3D" id="3.20.20.80">
    <property type="entry name" value="Glycosidases"/>
    <property type="match status" value="1"/>
</dbReference>
<dbReference type="InterPro" id="IPR017853">
    <property type="entry name" value="GH"/>
</dbReference>
<dbReference type="Pfam" id="PF22848">
    <property type="entry name" value="ASD1_dom"/>
    <property type="match status" value="1"/>
</dbReference>
<dbReference type="GO" id="GO:0046373">
    <property type="term" value="P:L-arabinose metabolic process"/>
    <property type="evidence" value="ECO:0007669"/>
    <property type="project" value="InterPro"/>
</dbReference>
<dbReference type="AlphaFoldDB" id="A5IKD0"/>
<reference evidence="8 9" key="2">
    <citation type="journal article" date="2009" name="Proc. Natl. Acad. Sci. U.S.A.">
        <title>On the chimeric nature, thermophilic origin, and phylogenetic placement of the Thermotogales.</title>
        <authorList>
            <person name="Zhaxybayeva O."/>
            <person name="Swithers K.S."/>
            <person name="Lapierre P."/>
            <person name="Fournier G.P."/>
            <person name="Bickhart D.M."/>
            <person name="DeBoy R.T."/>
            <person name="Nelson K.E."/>
            <person name="Nesbo C.L."/>
            <person name="Doolittle W.F."/>
            <person name="Gogarten J.P."/>
            <person name="Noll K.M."/>
        </authorList>
    </citation>
    <scope>NUCLEOTIDE SEQUENCE [LARGE SCALE GENOMIC DNA]</scope>
    <source>
        <strain evidence="9">ATCC BAA-488 / DSM 13995 / JCM 10881 / RKU-1</strain>
    </source>
</reference>
<dbReference type="eggNOG" id="COG3534">
    <property type="taxonomic scope" value="Bacteria"/>
</dbReference>
<dbReference type="GO" id="GO:0046556">
    <property type="term" value="F:alpha-L-arabinofuranosidase activity"/>
    <property type="evidence" value="ECO:0007669"/>
    <property type="project" value="UniProtKB-EC"/>
</dbReference>
<keyword evidence="5 8" id="KW-0378">Hydrolase</keyword>
<evidence type="ECO:0000256" key="2">
    <source>
        <dbReference type="ARBA" id="ARBA00007186"/>
    </source>
</evidence>
<dbReference type="SUPFAM" id="SSF51011">
    <property type="entry name" value="Glycosyl hydrolase domain"/>
    <property type="match status" value="1"/>
</dbReference>
<organism evidence="8 9">
    <name type="scientific">Thermotoga petrophila (strain ATCC BAA-488 / DSM 13995 / JCM 10881 / RKU-1)</name>
    <dbReference type="NCBI Taxonomy" id="390874"/>
    <lineage>
        <taxon>Bacteria</taxon>
        <taxon>Thermotogati</taxon>
        <taxon>Thermotogota</taxon>
        <taxon>Thermotogae</taxon>
        <taxon>Thermotogales</taxon>
        <taxon>Thermotogaceae</taxon>
        <taxon>Thermotoga</taxon>
    </lineage>
</organism>
<dbReference type="CAZy" id="GH51">
    <property type="family name" value="Glycoside Hydrolase Family 51"/>
</dbReference>
<dbReference type="SUPFAM" id="SSF51445">
    <property type="entry name" value="(Trans)glycosidases"/>
    <property type="match status" value="1"/>
</dbReference>
<sequence length="644" mass="74604">MEKNDLRGEKVKRFLFVLTLTISVLLVGEVQHVLRIDFSRQGPEIPETFHGIFFEDINHAVDGGLYVELVRNRSFEQKTRKYEGWQIERGDSVKSSIEETYPLNENNTHYFELKFPETDRATLTNLGYGGIVVFQGQEYTFSTYLSGDFTGTITALITDDNEVLASGNVLLHQPAGGWKKYMLNLIPTKTSTNSRLSISILGSGTLRIDMVSLMPRKNWNGMREDLLRMLEDLKPGFIRFPGGCLVQGNTLENAYRWKESIGSVEQRKTKWNFWGYYQTLGIGFYEYLLLCERLEAEPVPIFNPGISFQIESPEYASEEELKEWIQDVLDFLEFANDATDTYWGGVRASLGHPEPFNVKYIGVGNENWGPRYWENFEKFREAIKKRYPDVKIIFSGPPSYEGTDFRQAWRWARENNVEIFDEHIYASPEWMLANTDRYNRYDRNGPKVMLGEYAAHTDGKRNNWQAALAEAAFLTGVERNSDVVIMASYAPLFNRVGWSQWVPDLIWFDGYRVFGTPSYYVQRVFAENRGDVVIHSELTNEEYRMFGYRYKHLYHVVTYDEKSKELIIKVVNPWPEDRTVRLEIQGIGLEGNGKEILISGGPKDENSFDELKIVPKERIITGLNTSFEYTFKAYTVTVLRLKVR</sequence>
<dbReference type="HOGENOM" id="CLU_010060_2_0_0"/>
<accession>A5IKD0</accession>
<name>A5IKD0_THEP1</name>
<reference evidence="9" key="1">
    <citation type="submission" date="2007-05" db="EMBL/GenBank/DDBJ databases">
        <title>Complete sequence of Thermotoga petrophila RKU-1.</title>
        <authorList>
            <consortium name="US DOE Joint Genome Institute"/>
            <person name="Copeland A."/>
            <person name="Lucas S."/>
            <person name="Lapidus A."/>
            <person name="Barry K."/>
            <person name="Glavina del Rio T."/>
            <person name="Dalin E."/>
            <person name="Tice H."/>
            <person name="Pitluck S."/>
            <person name="Sims D."/>
            <person name="Brettin T."/>
            <person name="Bruce D."/>
            <person name="Detter J.C."/>
            <person name="Han C."/>
            <person name="Tapia R."/>
            <person name="Schmutz J."/>
            <person name="Larimer F."/>
            <person name="Land M."/>
            <person name="Hauser L."/>
            <person name="Kyrpides N."/>
            <person name="Mikhailova N."/>
            <person name="Nelson K."/>
            <person name="Gogarten J.P."/>
            <person name="Noll K."/>
            <person name="Richardson P."/>
        </authorList>
    </citation>
    <scope>NUCLEOTIDE SEQUENCE [LARGE SCALE GENOMIC DNA]</scope>
    <source>
        <strain evidence="9">ATCC BAA-488 / DSM 13995 / JCM 10881 / RKU-1</strain>
    </source>
</reference>
<comment type="catalytic activity">
    <reaction evidence="1">
        <text>Hydrolysis of terminal non-reducing alpha-L-arabinofuranoside residues in alpha-L-arabinosides.</text>
        <dbReference type="EC" id="3.2.1.55"/>
    </reaction>
</comment>
<keyword evidence="8" id="KW-0326">Glycosidase</keyword>
<dbReference type="EC" id="3.2.1.55" evidence="3"/>
<dbReference type="KEGG" id="tpt:Tpet_0633"/>
<dbReference type="STRING" id="390874.Tpet_0633"/>
<dbReference type="Pfam" id="PF06964">
    <property type="entry name" value="Alpha-L-AF_C"/>
    <property type="match status" value="1"/>
</dbReference>
<comment type="similarity">
    <text evidence="2">Belongs to the glycosyl hydrolase 51 family.</text>
</comment>
<dbReference type="InterPro" id="IPR013780">
    <property type="entry name" value="Glyco_hydro_b"/>
</dbReference>
<dbReference type="PANTHER" id="PTHR31776">
    <property type="entry name" value="ALPHA-L-ARABINOFURANOSIDASE 1"/>
    <property type="match status" value="1"/>
</dbReference>